<evidence type="ECO:0008006" key="3">
    <source>
        <dbReference type="Google" id="ProtNLM"/>
    </source>
</evidence>
<organism evidence="1 2">
    <name type="scientific">Clostridium cavendishii DSM 21758</name>
    <dbReference type="NCBI Taxonomy" id="1121302"/>
    <lineage>
        <taxon>Bacteria</taxon>
        <taxon>Bacillati</taxon>
        <taxon>Bacillota</taxon>
        <taxon>Clostridia</taxon>
        <taxon>Eubacteriales</taxon>
        <taxon>Clostridiaceae</taxon>
        <taxon>Clostridium</taxon>
    </lineage>
</organism>
<dbReference type="AlphaFoldDB" id="A0A1M6EN47"/>
<name>A0A1M6EN47_9CLOT</name>
<reference evidence="1 2" key="1">
    <citation type="submission" date="2016-11" db="EMBL/GenBank/DDBJ databases">
        <authorList>
            <person name="Jaros S."/>
            <person name="Januszkiewicz K."/>
            <person name="Wedrychowicz H."/>
        </authorList>
    </citation>
    <scope>NUCLEOTIDE SEQUENCE [LARGE SCALE GENOMIC DNA]</scope>
    <source>
        <strain evidence="1 2">DSM 21758</strain>
    </source>
</reference>
<proteinExistence type="predicted"/>
<sequence>MKRSINAIICILIAFNFIGCDILDISNRIVIESAKIKNIPLFGQWQSNNDENDNFVFTNDVAKIRGDIIYNPKYKFKNVDTFMYLSEKDRNILKESLGSVPKDIDIISVYNDKNIFCDYINIDDNWGLIIINDEFIKVEKKKSVDSIKVQDIKEVGSEIKPSKYYNMQCGVLLGLKNKSGEYRTLWISFSNNLINKVYEVPGIVVARKKSLWKLSTAAIENSSDKILYSENISSTNNGDARNLKDNRVEFSEINFVSDDYIGIRLDNKEEFKVLPLDNIKNKEGVKLSEVLGVGYLNAFKNAFNSHLSVLEQENKDEFNSASVAETNYTMIRTNGHWIIKGRVNAKENPKDYFDFYINKSRQDKIIKFDDLYIPWNKAKEKNPRVRDIVNSPNKRMSIMLAKDKLFICEIKNGDFKTDISKTINIGEDDTVIMAEWAIGDFVSKWDEVIVKQNYKAY</sequence>
<accession>A0A1M6EN47</accession>
<evidence type="ECO:0000313" key="1">
    <source>
        <dbReference type="EMBL" id="SHI86799.1"/>
    </source>
</evidence>
<protein>
    <recommendedName>
        <fullName evidence="3">Lipoprotein</fullName>
    </recommendedName>
</protein>
<gene>
    <name evidence="1" type="ORF">SAMN02745163_00894</name>
</gene>
<dbReference type="Proteomes" id="UP000184310">
    <property type="component" value="Unassembled WGS sequence"/>
</dbReference>
<dbReference type="OrthoDB" id="2677224at2"/>
<evidence type="ECO:0000313" key="2">
    <source>
        <dbReference type="Proteomes" id="UP000184310"/>
    </source>
</evidence>
<keyword evidence="2" id="KW-1185">Reference proteome</keyword>
<dbReference type="RefSeq" id="WP_072985477.1">
    <property type="nucleotide sequence ID" value="NZ_FQZB01000005.1"/>
</dbReference>
<dbReference type="STRING" id="1121302.SAMN02745163_00894"/>
<dbReference type="EMBL" id="FQZB01000005">
    <property type="protein sequence ID" value="SHI86799.1"/>
    <property type="molecule type" value="Genomic_DNA"/>
</dbReference>